<dbReference type="AlphaFoldDB" id="A0A317E0Q6"/>
<gene>
    <name evidence="1" type="ORF">DKG75_11110</name>
</gene>
<dbReference type="PANTHER" id="PTHR33639:SF2">
    <property type="entry name" value="DUF393 DOMAIN-CONTAINING PROTEIN"/>
    <property type="match status" value="1"/>
</dbReference>
<evidence type="ECO:0000313" key="1">
    <source>
        <dbReference type="EMBL" id="PWR20549.1"/>
    </source>
</evidence>
<protein>
    <submittedName>
        <fullName evidence="1">DUF393 domain-containing protein</fullName>
    </submittedName>
</protein>
<comment type="caution">
    <text evidence="1">The sequence shown here is derived from an EMBL/GenBank/DDBJ whole genome shotgun (WGS) entry which is preliminary data.</text>
</comment>
<dbReference type="InterPro" id="IPR007263">
    <property type="entry name" value="DCC1-like"/>
</dbReference>
<evidence type="ECO:0000313" key="2">
    <source>
        <dbReference type="Proteomes" id="UP000246077"/>
    </source>
</evidence>
<name>A0A317E0Q6_9PROT</name>
<keyword evidence="2" id="KW-1185">Reference proteome</keyword>
<sequence>MTTAPADLADQDLVVFDGHCLVCSGFARFLARHDRARRFRFVTAQSPLGQSLYRRHGLDPVAMETNIVIVGGRAHLRLAAFAAAMAALGWPWRLLALSRFLPRVVADPLYRVIAENRYRLGRRHCPLPSAELRGRLIE</sequence>
<dbReference type="GO" id="GO:0015035">
    <property type="term" value="F:protein-disulfide reductase activity"/>
    <property type="evidence" value="ECO:0007669"/>
    <property type="project" value="InterPro"/>
</dbReference>
<dbReference type="InterPro" id="IPR052927">
    <property type="entry name" value="DCC_oxidoreductase"/>
</dbReference>
<accession>A0A317E0Q6</accession>
<dbReference type="PANTHER" id="PTHR33639">
    <property type="entry name" value="THIOL-DISULFIDE OXIDOREDUCTASE DCC"/>
    <property type="match status" value="1"/>
</dbReference>
<dbReference type="RefSeq" id="WP_109921193.1">
    <property type="nucleotide sequence ID" value="NZ_QGLF01000003.1"/>
</dbReference>
<dbReference type="EMBL" id="QGLF01000003">
    <property type="protein sequence ID" value="PWR20549.1"/>
    <property type="molecule type" value="Genomic_DNA"/>
</dbReference>
<organism evidence="1 2">
    <name type="scientific">Zavarzinia compransoris</name>
    <dbReference type="NCBI Taxonomy" id="1264899"/>
    <lineage>
        <taxon>Bacteria</taxon>
        <taxon>Pseudomonadati</taxon>
        <taxon>Pseudomonadota</taxon>
        <taxon>Alphaproteobacteria</taxon>
        <taxon>Rhodospirillales</taxon>
        <taxon>Zavarziniaceae</taxon>
        <taxon>Zavarzinia</taxon>
    </lineage>
</organism>
<dbReference type="OrthoDB" id="9785438at2"/>
<proteinExistence type="predicted"/>
<reference evidence="2" key="1">
    <citation type="submission" date="2018-05" db="EMBL/GenBank/DDBJ databases">
        <title>Zavarzinia sp. HR-AS.</title>
        <authorList>
            <person name="Lee Y."/>
            <person name="Jeon C.O."/>
        </authorList>
    </citation>
    <scope>NUCLEOTIDE SEQUENCE [LARGE SCALE GENOMIC DNA]</scope>
    <source>
        <strain evidence="2">DSM 1231</strain>
    </source>
</reference>
<dbReference type="Pfam" id="PF04134">
    <property type="entry name" value="DCC1-like"/>
    <property type="match status" value="1"/>
</dbReference>
<dbReference type="Proteomes" id="UP000246077">
    <property type="component" value="Unassembled WGS sequence"/>
</dbReference>